<proteinExistence type="predicted"/>
<keyword evidence="2" id="KW-1185">Reference proteome</keyword>
<gene>
    <name evidence="1" type="ORF">Syun_014833</name>
</gene>
<evidence type="ECO:0000313" key="1">
    <source>
        <dbReference type="EMBL" id="KAK9135503.1"/>
    </source>
</evidence>
<comment type="caution">
    <text evidence="1">The sequence shown here is derived from an EMBL/GenBank/DDBJ whole genome shotgun (WGS) entry which is preliminary data.</text>
</comment>
<evidence type="ECO:0000313" key="2">
    <source>
        <dbReference type="Proteomes" id="UP001420932"/>
    </source>
</evidence>
<organism evidence="1 2">
    <name type="scientific">Stephania yunnanensis</name>
    <dbReference type="NCBI Taxonomy" id="152371"/>
    <lineage>
        <taxon>Eukaryota</taxon>
        <taxon>Viridiplantae</taxon>
        <taxon>Streptophyta</taxon>
        <taxon>Embryophyta</taxon>
        <taxon>Tracheophyta</taxon>
        <taxon>Spermatophyta</taxon>
        <taxon>Magnoliopsida</taxon>
        <taxon>Ranunculales</taxon>
        <taxon>Menispermaceae</taxon>
        <taxon>Menispermoideae</taxon>
        <taxon>Cissampelideae</taxon>
        <taxon>Stephania</taxon>
    </lineage>
</organism>
<accession>A0AAP0P8W2</accession>
<dbReference type="EMBL" id="JBBNAF010000006">
    <property type="protein sequence ID" value="KAK9135503.1"/>
    <property type="molecule type" value="Genomic_DNA"/>
</dbReference>
<dbReference type="AlphaFoldDB" id="A0AAP0P8W2"/>
<reference evidence="1 2" key="1">
    <citation type="submission" date="2024-01" db="EMBL/GenBank/DDBJ databases">
        <title>Genome assemblies of Stephania.</title>
        <authorList>
            <person name="Yang L."/>
        </authorList>
    </citation>
    <scope>NUCLEOTIDE SEQUENCE [LARGE SCALE GENOMIC DNA]</scope>
    <source>
        <strain evidence="1">YNDBR</strain>
        <tissue evidence="1">Leaf</tissue>
    </source>
</reference>
<dbReference type="Proteomes" id="UP001420932">
    <property type="component" value="Unassembled WGS sequence"/>
</dbReference>
<sequence>MVQAIWVAKGLFARVDSKIQMRCWLVARNNEFTATLWGKKAIEAKSIITIGEGPTIVITSTTMEDYTISKILHVKTSDKNHLNEIASGDSVEKILSLK</sequence>
<protein>
    <submittedName>
        <fullName evidence="1">Uncharacterized protein</fullName>
    </submittedName>
</protein>
<name>A0AAP0P8W2_9MAGN</name>